<reference evidence="1" key="2">
    <citation type="submission" date="2020-09" db="EMBL/GenBank/DDBJ databases">
        <authorList>
            <person name="Sun Q."/>
            <person name="Kim S."/>
        </authorList>
    </citation>
    <scope>NUCLEOTIDE SEQUENCE</scope>
    <source>
        <strain evidence="1">KCTC 12870</strain>
    </source>
</reference>
<proteinExistence type="predicted"/>
<sequence length="63" mass="6980">MRLLQDLSLVGVAFIVADSISVEVPYQYQFAVRGDQFSGILGGIVVVGWFWPKTLQYTGLQSD</sequence>
<dbReference type="AlphaFoldDB" id="A0A8J3GCF0"/>
<reference evidence="1" key="1">
    <citation type="journal article" date="2014" name="Int. J. Syst. Evol. Microbiol.">
        <title>Complete genome sequence of Corynebacterium casei LMG S-19264T (=DSM 44701T), isolated from a smear-ripened cheese.</title>
        <authorList>
            <consortium name="US DOE Joint Genome Institute (JGI-PGF)"/>
            <person name="Walter F."/>
            <person name="Albersmeier A."/>
            <person name="Kalinowski J."/>
            <person name="Ruckert C."/>
        </authorList>
    </citation>
    <scope>NUCLEOTIDE SEQUENCE</scope>
    <source>
        <strain evidence="1">KCTC 12870</strain>
    </source>
</reference>
<comment type="caution">
    <text evidence="1">The sequence shown here is derived from an EMBL/GenBank/DDBJ whole genome shotgun (WGS) entry which is preliminary data.</text>
</comment>
<accession>A0A8J3GCF0</accession>
<keyword evidence="2" id="KW-1185">Reference proteome</keyword>
<name>A0A8J3GCF0_9BACT</name>
<protein>
    <submittedName>
        <fullName evidence="1">Uncharacterized protein</fullName>
    </submittedName>
</protein>
<gene>
    <name evidence="1" type="ORF">GCM10007047_06680</name>
</gene>
<dbReference type="EMBL" id="BMXG01000003">
    <property type="protein sequence ID" value="GHB93803.1"/>
    <property type="molecule type" value="Genomic_DNA"/>
</dbReference>
<evidence type="ECO:0000313" key="2">
    <source>
        <dbReference type="Proteomes" id="UP000642829"/>
    </source>
</evidence>
<organism evidence="1 2">
    <name type="scientific">Cerasicoccus arenae</name>
    <dbReference type="NCBI Taxonomy" id="424488"/>
    <lineage>
        <taxon>Bacteria</taxon>
        <taxon>Pseudomonadati</taxon>
        <taxon>Verrucomicrobiota</taxon>
        <taxon>Opitutia</taxon>
        <taxon>Puniceicoccales</taxon>
        <taxon>Cerasicoccaceae</taxon>
        <taxon>Cerasicoccus</taxon>
    </lineage>
</organism>
<dbReference type="Proteomes" id="UP000642829">
    <property type="component" value="Unassembled WGS sequence"/>
</dbReference>
<evidence type="ECO:0000313" key="1">
    <source>
        <dbReference type="EMBL" id="GHB93803.1"/>
    </source>
</evidence>